<dbReference type="InterPro" id="IPR035243">
    <property type="entry name" value="TamA_POTRA_Dom_1"/>
</dbReference>
<gene>
    <name evidence="13" type="ORF">C8D92_101445</name>
</gene>
<evidence type="ECO:0000313" key="13">
    <source>
        <dbReference type="EMBL" id="PVY79232.1"/>
    </source>
</evidence>
<keyword evidence="4" id="KW-1134">Transmembrane beta strand</keyword>
<dbReference type="EMBL" id="QEKQ01000001">
    <property type="protein sequence ID" value="PVY79232.1"/>
    <property type="molecule type" value="Genomic_DNA"/>
</dbReference>
<dbReference type="GO" id="GO:0009279">
    <property type="term" value="C:cell outer membrane"/>
    <property type="evidence" value="ECO:0007669"/>
    <property type="project" value="UniProtKB-SubCell"/>
</dbReference>
<dbReference type="GO" id="GO:0097347">
    <property type="term" value="C:TAM protein secretion complex"/>
    <property type="evidence" value="ECO:0007669"/>
    <property type="project" value="TreeGrafter"/>
</dbReference>
<sequence>MSRTAIMVCIGLLCGLLAVSAMAAGQVRVKVNGDHPALERNANTYLGEVTGRSADNLRRYASHAADEVARAVRALGYYQPDISWRVESNGLAQLILTVDPGPTVIIQESRVEIRGPASSDPGWPAIDTSAIGEGQTLHHGDYNQVRDSIRSQGRRLGYFDGQLTEHRMIVNPEAGTARLTLIYESGPRYRFGTVSFQGGHEFDDDLLSGYVPFKRGDPYDADVVADLNSHLSNSGYFSRVIVDPRPQISADQSVPVVVNLRARDPRSVSAGVGFSTDVGPRFRGDWTEHWINQWGHKRGVETEISQPRQSLSTWYELPLDPPMTDSIRLNAGYQREDIEDVASDRLVLGQQWQHELSSGWQQVLSLKWQGERYRIGQRRENRSTLLLPGISYSKLNADNPIDPSRGFRLVLDVAGSHRAVLSDADILHVRGLARGLITLADRHRFLARVEAGAVATNDFEDVPPSLRFFAGGDQSVRGYGYETLAPEGADGETEGGRYLLATSVEYQYEFSPAWRVATFYDEGNAVNSLNDRLASGYGVGLRWVSPVGPIRLDVARGLDPSLGGGWRLHFSMGPEL</sequence>
<dbReference type="InterPro" id="IPR039910">
    <property type="entry name" value="D15-like"/>
</dbReference>
<evidence type="ECO:0000256" key="9">
    <source>
        <dbReference type="ARBA" id="ARBA00033063"/>
    </source>
</evidence>
<dbReference type="Pfam" id="PF07244">
    <property type="entry name" value="POTRA"/>
    <property type="match status" value="1"/>
</dbReference>
<comment type="subunit">
    <text evidence="10">Interacts with TamB to form the translocation and assembly module (TAM).</text>
</comment>
<evidence type="ECO:0000256" key="2">
    <source>
        <dbReference type="ARBA" id="ARBA00010248"/>
    </source>
</evidence>
<feature type="signal peptide" evidence="11">
    <location>
        <begin position="1"/>
        <end position="23"/>
    </location>
</feature>
<comment type="subcellular location">
    <subcellularLocation>
        <location evidence="1">Cell outer membrane</location>
    </subcellularLocation>
</comment>
<evidence type="ECO:0000259" key="12">
    <source>
        <dbReference type="PROSITE" id="PS51779"/>
    </source>
</evidence>
<name>A0A2U1D1H7_9GAMM</name>
<dbReference type="Gene3D" id="2.40.160.50">
    <property type="entry name" value="membrane protein fhac: a member of the omp85/tpsb transporter family"/>
    <property type="match status" value="1"/>
</dbReference>
<dbReference type="Pfam" id="PF01103">
    <property type="entry name" value="Omp85"/>
    <property type="match status" value="1"/>
</dbReference>
<feature type="chain" id="PRO_5015662952" description="Translocation and assembly module subunit TamA" evidence="11">
    <location>
        <begin position="24"/>
        <end position="576"/>
    </location>
</feature>
<comment type="caution">
    <text evidence="13">The sequence shown here is derived from an EMBL/GenBank/DDBJ whole genome shotgun (WGS) entry which is preliminary data.</text>
</comment>
<protein>
    <recommendedName>
        <fullName evidence="3">Translocation and assembly module subunit TamA</fullName>
    </recommendedName>
    <alternativeName>
        <fullName evidence="9">Autotransporter assembly factor TamA</fullName>
    </alternativeName>
</protein>
<dbReference type="GO" id="GO:0009306">
    <property type="term" value="P:protein secretion"/>
    <property type="evidence" value="ECO:0007669"/>
    <property type="project" value="TreeGrafter"/>
</dbReference>
<dbReference type="InterPro" id="IPR010827">
    <property type="entry name" value="BamA/TamA_POTRA"/>
</dbReference>
<proteinExistence type="inferred from homology"/>
<keyword evidence="7" id="KW-0472">Membrane</keyword>
<dbReference type="Pfam" id="PF17243">
    <property type="entry name" value="POTRA_TamA_1"/>
    <property type="match status" value="1"/>
</dbReference>
<keyword evidence="8" id="KW-0998">Cell outer membrane</keyword>
<dbReference type="PANTHER" id="PTHR12815">
    <property type="entry name" value="SORTING AND ASSEMBLY MACHINERY SAMM50 PROTEIN FAMILY MEMBER"/>
    <property type="match status" value="1"/>
</dbReference>
<dbReference type="InterPro" id="IPR034746">
    <property type="entry name" value="POTRA"/>
</dbReference>
<evidence type="ECO:0000256" key="8">
    <source>
        <dbReference type="ARBA" id="ARBA00023237"/>
    </source>
</evidence>
<dbReference type="InterPro" id="IPR000184">
    <property type="entry name" value="Bac_surfAg_D15"/>
</dbReference>
<evidence type="ECO:0000256" key="7">
    <source>
        <dbReference type="ARBA" id="ARBA00023136"/>
    </source>
</evidence>
<feature type="domain" description="POTRA" evidence="12">
    <location>
        <begin position="189"/>
        <end position="263"/>
    </location>
</feature>
<dbReference type="AlphaFoldDB" id="A0A2U1D1H7"/>
<evidence type="ECO:0000256" key="1">
    <source>
        <dbReference type="ARBA" id="ARBA00004442"/>
    </source>
</evidence>
<evidence type="ECO:0000256" key="4">
    <source>
        <dbReference type="ARBA" id="ARBA00022452"/>
    </source>
</evidence>
<keyword evidence="6 11" id="KW-0732">Signal</keyword>
<evidence type="ECO:0000256" key="3">
    <source>
        <dbReference type="ARBA" id="ARBA00015419"/>
    </source>
</evidence>
<organism evidence="13 14">
    <name type="scientific">Tamilnaduibacter salinus</name>
    <dbReference type="NCBI Taxonomy" id="1484056"/>
    <lineage>
        <taxon>Bacteria</taxon>
        <taxon>Pseudomonadati</taxon>
        <taxon>Pseudomonadota</taxon>
        <taxon>Gammaproteobacteria</taxon>
        <taxon>Pseudomonadales</taxon>
        <taxon>Marinobacteraceae</taxon>
        <taxon>Tamilnaduibacter</taxon>
    </lineage>
</organism>
<comment type="similarity">
    <text evidence="2">Belongs to the TamA family.</text>
</comment>
<evidence type="ECO:0000256" key="11">
    <source>
        <dbReference type="SAM" id="SignalP"/>
    </source>
</evidence>
<dbReference type="FunFam" id="2.40.160.50:FF:000012">
    <property type="entry name" value="Outer membrane protein Omp85 family"/>
    <property type="match status" value="1"/>
</dbReference>
<evidence type="ECO:0000256" key="10">
    <source>
        <dbReference type="ARBA" id="ARBA00093548"/>
    </source>
</evidence>
<accession>A0A2U1D1H7</accession>
<dbReference type="Proteomes" id="UP000245887">
    <property type="component" value="Unassembled WGS sequence"/>
</dbReference>
<dbReference type="PANTHER" id="PTHR12815:SF47">
    <property type="entry name" value="TRANSLOCATION AND ASSEMBLY MODULE SUBUNIT TAMA"/>
    <property type="match status" value="1"/>
</dbReference>
<dbReference type="RefSeq" id="WP_322852820.1">
    <property type="nucleotide sequence ID" value="NZ_NMPM01000050.1"/>
</dbReference>
<dbReference type="PROSITE" id="PS51779">
    <property type="entry name" value="POTRA"/>
    <property type="match status" value="1"/>
</dbReference>
<reference evidence="13 14" key="1">
    <citation type="submission" date="2018-04" db="EMBL/GenBank/DDBJ databases">
        <title>Genomic Encyclopedia of Type Strains, Phase IV (KMG-IV): sequencing the most valuable type-strain genomes for metagenomic binning, comparative biology and taxonomic classification.</title>
        <authorList>
            <person name="Goeker M."/>
        </authorList>
    </citation>
    <scope>NUCLEOTIDE SEQUENCE [LARGE SCALE GENOMIC DNA]</scope>
    <source>
        <strain evidence="13 14">DSM 28688</strain>
    </source>
</reference>
<dbReference type="Gene3D" id="3.10.20.310">
    <property type="entry name" value="membrane protein fhac"/>
    <property type="match status" value="3"/>
</dbReference>
<evidence type="ECO:0000256" key="6">
    <source>
        <dbReference type="ARBA" id="ARBA00022729"/>
    </source>
</evidence>
<keyword evidence="5" id="KW-0812">Transmembrane</keyword>
<evidence type="ECO:0000313" key="14">
    <source>
        <dbReference type="Proteomes" id="UP000245887"/>
    </source>
</evidence>
<evidence type="ECO:0000256" key="5">
    <source>
        <dbReference type="ARBA" id="ARBA00022692"/>
    </source>
</evidence>